<dbReference type="GO" id="GO:0046930">
    <property type="term" value="C:pore complex"/>
    <property type="evidence" value="ECO:0007669"/>
    <property type="project" value="UniProtKB-KW"/>
</dbReference>
<keyword evidence="6 11" id="KW-0732">Signal</keyword>
<dbReference type="SUPFAM" id="SSF56935">
    <property type="entry name" value="Porins"/>
    <property type="match status" value="1"/>
</dbReference>
<feature type="signal peptide" evidence="11">
    <location>
        <begin position="1"/>
        <end position="20"/>
    </location>
</feature>
<dbReference type="RefSeq" id="WP_119515626.1">
    <property type="nucleotide sequence ID" value="NZ_NQYH01000002.1"/>
</dbReference>
<comment type="subunit">
    <text evidence="2">Homotrimer.</text>
</comment>
<keyword evidence="5" id="KW-0812">Transmembrane</keyword>
<dbReference type="Proteomes" id="UP000266206">
    <property type="component" value="Unassembled WGS sequence"/>
</dbReference>
<keyword evidence="8" id="KW-0626">Porin</keyword>
<dbReference type="InterPro" id="IPR050298">
    <property type="entry name" value="Gram-neg_bact_OMP"/>
</dbReference>
<dbReference type="Pfam" id="PF13609">
    <property type="entry name" value="Porin_4"/>
    <property type="match status" value="1"/>
</dbReference>
<evidence type="ECO:0000256" key="8">
    <source>
        <dbReference type="ARBA" id="ARBA00023114"/>
    </source>
</evidence>
<comment type="caution">
    <text evidence="13">The sequence shown here is derived from an EMBL/GenBank/DDBJ whole genome shotgun (WGS) entry which is preliminary data.</text>
</comment>
<evidence type="ECO:0000256" key="4">
    <source>
        <dbReference type="ARBA" id="ARBA00022452"/>
    </source>
</evidence>
<evidence type="ECO:0000256" key="2">
    <source>
        <dbReference type="ARBA" id="ARBA00011233"/>
    </source>
</evidence>
<evidence type="ECO:0000313" key="13">
    <source>
        <dbReference type="EMBL" id="RIY41749.1"/>
    </source>
</evidence>
<dbReference type="EMBL" id="NQYH01000002">
    <property type="protein sequence ID" value="RIY41749.1"/>
    <property type="molecule type" value="Genomic_DNA"/>
</dbReference>
<dbReference type="InterPro" id="IPR033900">
    <property type="entry name" value="Gram_neg_porin_domain"/>
</dbReference>
<gene>
    <name evidence="13" type="ORF">CJP73_04715</name>
</gene>
<dbReference type="Gene3D" id="2.40.160.10">
    <property type="entry name" value="Porin"/>
    <property type="match status" value="1"/>
</dbReference>
<name>A0A3A1YWS5_9BURK</name>
<proteinExistence type="predicted"/>
<protein>
    <submittedName>
        <fullName evidence="13">Porin</fullName>
    </submittedName>
</protein>
<evidence type="ECO:0000256" key="9">
    <source>
        <dbReference type="ARBA" id="ARBA00023136"/>
    </source>
</evidence>
<evidence type="ECO:0000256" key="3">
    <source>
        <dbReference type="ARBA" id="ARBA00022448"/>
    </source>
</evidence>
<dbReference type="OrthoDB" id="8520696at2"/>
<evidence type="ECO:0000256" key="7">
    <source>
        <dbReference type="ARBA" id="ARBA00023065"/>
    </source>
</evidence>
<evidence type="ECO:0000256" key="10">
    <source>
        <dbReference type="ARBA" id="ARBA00023237"/>
    </source>
</evidence>
<evidence type="ECO:0000256" key="5">
    <source>
        <dbReference type="ARBA" id="ARBA00022692"/>
    </source>
</evidence>
<sequence>MKLKALTVGLALSFPMLASAQGTSVTLYGNIDTAIEYVNNISDGAGGSNSSVHFTNLTSSWTSYWGLRGTEKLSDNLSAVFNLESGFNPGTGTSQQGGRLFGRQAWVGLKGDWGQLAFGRQYNMLFWANIHGDILGPNAYGLGALDAYIPNARMDNSVTYRGSFDGFTFGAAWARGRDNVGGGTGAGGAGTPSGTNCGVDYDNNGACVAYSFMAGYNTAGWGVNAAYDVIKGNDPAAGNFYGLGAGDKDRRVLANAYVKFDALKVALTYLNRKNDGINGIGAGLGERSDLWSLGASYGVTPAVTVDGSVNYLNYKDATAGSQKVWYYVARVKYALSKRTSVYASAAYMDNDDATRLSAAGGTAPGTNPNVGQSQTAVMAGLRHSF</sequence>
<feature type="chain" id="PRO_5017426270" evidence="11">
    <location>
        <begin position="21"/>
        <end position="385"/>
    </location>
</feature>
<evidence type="ECO:0000313" key="14">
    <source>
        <dbReference type="Proteomes" id="UP000266206"/>
    </source>
</evidence>
<dbReference type="PANTHER" id="PTHR34501">
    <property type="entry name" value="PROTEIN YDDL-RELATED"/>
    <property type="match status" value="1"/>
</dbReference>
<comment type="subcellular location">
    <subcellularLocation>
        <location evidence="1">Cell outer membrane</location>
        <topology evidence="1">Multi-pass membrane protein</topology>
    </subcellularLocation>
</comment>
<organism evidence="13 14">
    <name type="scientific">Neopusillimonas maritima</name>
    <dbReference type="NCBI Taxonomy" id="2026239"/>
    <lineage>
        <taxon>Bacteria</taxon>
        <taxon>Pseudomonadati</taxon>
        <taxon>Pseudomonadota</taxon>
        <taxon>Betaproteobacteria</taxon>
        <taxon>Burkholderiales</taxon>
        <taxon>Alcaligenaceae</taxon>
        <taxon>Neopusillimonas</taxon>
    </lineage>
</organism>
<keyword evidence="4" id="KW-1134">Transmembrane beta strand</keyword>
<feature type="domain" description="Porin" evidence="12">
    <location>
        <begin position="7"/>
        <end position="352"/>
    </location>
</feature>
<evidence type="ECO:0000259" key="12">
    <source>
        <dbReference type="Pfam" id="PF13609"/>
    </source>
</evidence>
<evidence type="ECO:0000256" key="11">
    <source>
        <dbReference type="SAM" id="SignalP"/>
    </source>
</evidence>
<dbReference type="GO" id="GO:0006811">
    <property type="term" value="P:monoatomic ion transport"/>
    <property type="evidence" value="ECO:0007669"/>
    <property type="project" value="UniProtKB-KW"/>
</dbReference>
<dbReference type="PANTHER" id="PTHR34501:SF9">
    <property type="entry name" value="MAJOR OUTER MEMBRANE PROTEIN P.IA"/>
    <property type="match status" value="1"/>
</dbReference>
<keyword evidence="9" id="KW-0472">Membrane</keyword>
<dbReference type="GO" id="GO:0015288">
    <property type="term" value="F:porin activity"/>
    <property type="evidence" value="ECO:0007669"/>
    <property type="project" value="UniProtKB-KW"/>
</dbReference>
<evidence type="ECO:0000256" key="1">
    <source>
        <dbReference type="ARBA" id="ARBA00004571"/>
    </source>
</evidence>
<keyword evidence="7" id="KW-0406">Ion transport</keyword>
<evidence type="ECO:0000256" key="6">
    <source>
        <dbReference type="ARBA" id="ARBA00022729"/>
    </source>
</evidence>
<dbReference type="AlphaFoldDB" id="A0A3A1YWS5"/>
<keyword evidence="3" id="KW-0813">Transport</keyword>
<dbReference type="GO" id="GO:0009279">
    <property type="term" value="C:cell outer membrane"/>
    <property type="evidence" value="ECO:0007669"/>
    <property type="project" value="UniProtKB-SubCell"/>
</dbReference>
<keyword evidence="10" id="KW-0998">Cell outer membrane</keyword>
<dbReference type="CDD" id="cd00342">
    <property type="entry name" value="gram_neg_porins"/>
    <property type="match status" value="1"/>
</dbReference>
<dbReference type="InterPro" id="IPR023614">
    <property type="entry name" value="Porin_dom_sf"/>
</dbReference>
<accession>A0A3A1YWS5</accession>
<reference evidence="13 14" key="1">
    <citation type="submission" date="2017-08" db="EMBL/GenBank/DDBJ databases">
        <title>Pusillimonas indicus sp. nov., a member of the family Alcaligenaceae isolated from surface seawater.</title>
        <authorList>
            <person name="Li J."/>
        </authorList>
    </citation>
    <scope>NUCLEOTIDE SEQUENCE [LARGE SCALE GENOMIC DNA]</scope>
    <source>
        <strain evidence="13 14">L52-1-41</strain>
    </source>
</reference>